<dbReference type="GO" id="GO:1904731">
    <property type="term" value="P:positive regulation of intestinal lipid absorption"/>
    <property type="evidence" value="ECO:0007669"/>
    <property type="project" value="Ensembl"/>
</dbReference>
<proteinExistence type="predicted"/>
<dbReference type="CTD" id="118471"/>
<gene>
    <name evidence="4" type="primary">PRAP1</name>
</gene>
<feature type="chain" id="PRO_5010571360" evidence="2">
    <location>
        <begin position="21"/>
        <end position="146"/>
    </location>
</feature>
<accession>A0A1U7SX13</accession>
<keyword evidence="3" id="KW-1185">Reference proteome</keyword>
<dbReference type="RefSeq" id="XP_008046096.1">
    <property type="nucleotide sequence ID" value="XM_008047905.1"/>
</dbReference>
<dbReference type="GO" id="GO:1905885">
    <property type="term" value="P:positive regulation of triglyceride transport"/>
    <property type="evidence" value="ECO:0007669"/>
    <property type="project" value="Ensembl"/>
</dbReference>
<dbReference type="GO" id="GO:0030330">
    <property type="term" value="P:DNA damage response, signal transduction by p53 class mediator"/>
    <property type="evidence" value="ECO:0007669"/>
    <property type="project" value="Ensembl"/>
</dbReference>
<name>A0A1U7SX13_CARSF</name>
<evidence type="ECO:0000256" key="2">
    <source>
        <dbReference type="SAM" id="SignalP"/>
    </source>
</evidence>
<dbReference type="GO" id="GO:0017129">
    <property type="term" value="F:triglyceride binding"/>
    <property type="evidence" value="ECO:0007669"/>
    <property type="project" value="Ensembl"/>
</dbReference>
<dbReference type="GO" id="GO:0071481">
    <property type="term" value="P:cellular response to X-ray"/>
    <property type="evidence" value="ECO:0007669"/>
    <property type="project" value="Ensembl"/>
</dbReference>
<evidence type="ECO:0000313" key="3">
    <source>
        <dbReference type="Proteomes" id="UP000189704"/>
    </source>
</evidence>
<protein>
    <submittedName>
        <fullName evidence="4">Proline-rich acidic protein 1</fullName>
    </submittedName>
</protein>
<dbReference type="Pfam" id="PF15314">
    <property type="entry name" value="PRAP"/>
    <property type="match status" value="1"/>
</dbReference>
<dbReference type="STRING" id="1868482.ENSTSYP00000013522"/>
<dbReference type="KEGG" id="csyr:103249260"/>
<feature type="region of interest" description="Disordered" evidence="1">
    <location>
        <begin position="67"/>
        <end position="146"/>
    </location>
</feature>
<dbReference type="OMA" id="WVETEDI"/>
<dbReference type="GO" id="GO:0043066">
    <property type="term" value="P:negative regulation of apoptotic process"/>
    <property type="evidence" value="ECO:0007669"/>
    <property type="project" value="Ensembl"/>
</dbReference>
<dbReference type="InterPro" id="IPR027922">
    <property type="entry name" value="PRAP"/>
</dbReference>
<evidence type="ECO:0000256" key="1">
    <source>
        <dbReference type="SAM" id="MobiDB-lite"/>
    </source>
</evidence>
<keyword evidence="2" id="KW-0732">Signal</keyword>
<feature type="compositionally biased region" description="Basic and acidic residues" evidence="1">
    <location>
        <begin position="72"/>
        <end position="91"/>
    </location>
</feature>
<feature type="signal peptide" evidence="2">
    <location>
        <begin position="1"/>
        <end position="20"/>
    </location>
</feature>
<organism evidence="3 4">
    <name type="scientific">Carlito syrichta</name>
    <name type="common">Philippine tarsier</name>
    <name type="synonym">Tarsius syrichta</name>
    <dbReference type="NCBI Taxonomy" id="1868482"/>
    <lineage>
        <taxon>Eukaryota</taxon>
        <taxon>Metazoa</taxon>
        <taxon>Chordata</taxon>
        <taxon>Craniata</taxon>
        <taxon>Vertebrata</taxon>
        <taxon>Euteleostomi</taxon>
        <taxon>Mammalia</taxon>
        <taxon>Eutheria</taxon>
        <taxon>Euarchontoglires</taxon>
        <taxon>Primates</taxon>
        <taxon>Haplorrhini</taxon>
        <taxon>Tarsiiformes</taxon>
        <taxon>Tarsiidae</taxon>
        <taxon>Carlito</taxon>
    </lineage>
</organism>
<dbReference type="GO" id="GO:0005783">
    <property type="term" value="C:endoplasmic reticulum"/>
    <property type="evidence" value="ECO:0007669"/>
    <property type="project" value="Ensembl"/>
</dbReference>
<evidence type="ECO:0000313" key="4">
    <source>
        <dbReference type="RefSeq" id="XP_008046096.1"/>
    </source>
</evidence>
<dbReference type="PANTHER" id="PTHR37861">
    <property type="entry name" value="PROLINE-RICH ACIDIC PROTEIN 1"/>
    <property type="match status" value="1"/>
</dbReference>
<dbReference type="PANTHER" id="PTHR37861:SF1">
    <property type="entry name" value="PROLINE-RICH ACIDIC PROTEIN 1"/>
    <property type="match status" value="1"/>
</dbReference>
<dbReference type="GO" id="GO:1902426">
    <property type="term" value="P:deactivation of mitotic spindle assembly checkpoint"/>
    <property type="evidence" value="ECO:0007669"/>
    <property type="project" value="Ensembl"/>
</dbReference>
<feature type="compositionally biased region" description="Basic and acidic residues" evidence="1">
    <location>
        <begin position="101"/>
        <end position="112"/>
    </location>
</feature>
<dbReference type="GO" id="GO:2001140">
    <property type="term" value="P:positive regulation of phospholipid transport"/>
    <property type="evidence" value="ECO:0007669"/>
    <property type="project" value="Ensembl"/>
</dbReference>
<reference evidence="4" key="1">
    <citation type="submission" date="2025-08" db="UniProtKB">
        <authorList>
            <consortium name="RefSeq"/>
        </authorList>
    </citation>
    <scope>IDENTIFICATION</scope>
</reference>
<dbReference type="OrthoDB" id="9938040at2759"/>
<dbReference type="AlphaFoldDB" id="A0A1U7SX13"/>
<dbReference type="GO" id="GO:0005576">
    <property type="term" value="C:extracellular region"/>
    <property type="evidence" value="ECO:0007669"/>
    <property type="project" value="Ensembl"/>
</dbReference>
<feature type="compositionally biased region" description="Basic and acidic residues" evidence="1">
    <location>
        <begin position="133"/>
        <end position="146"/>
    </location>
</feature>
<sequence>MRRLLLVPCLLAMLLWEAGTAPEPQVPVNIQVKHGSHEQDTEKAWGARAVEPPEKDDQLLGLLLASKPKLSATEEKPPGAEARLETEDILSHVRKALWGPEPDRDDLYHPPPEEDQDEERPWLWAMPPRRVLRGPEEDRDHIYHPE</sequence>
<dbReference type="GeneID" id="103249260"/>
<dbReference type="Proteomes" id="UP000189704">
    <property type="component" value="Unplaced"/>
</dbReference>